<feature type="domain" description="Ferritin-like diiron" evidence="10">
    <location>
        <begin position="1"/>
        <end position="145"/>
    </location>
</feature>
<dbReference type="GO" id="GO:0006879">
    <property type="term" value="P:intracellular iron ion homeostasis"/>
    <property type="evidence" value="ECO:0007669"/>
    <property type="project" value="UniProtKB-KW"/>
</dbReference>
<dbReference type="PANTHER" id="PTHR11431:SF127">
    <property type="entry name" value="BACTERIAL NON-HEME FERRITIN"/>
    <property type="match status" value="1"/>
</dbReference>
<dbReference type="InterPro" id="IPR001519">
    <property type="entry name" value="Ferritin"/>
</dbReference>
<comment type="catalytic activity">
    <reaction evidence="7 9">
        <text>4 Fe(2+) + O2 + 6 H2O = 4 iron(III) oxide-hydroxide + 12 H(+)</text>
        <dbReference type="Rhea" id="RHEA:11972"/>
        <dbReference type="ChEBI" id="CHEBI:15377"/>
        <dbReference type="ChEBI" id="CHEBI:15378"/>
        <dbReference type="ChEBI" id="CHEBI:15379"/>
        <dbReference type="ChEBI" id="CHEBI:29033"/>
        <dbReference type="ChEBI" id="CHEBI:78619"/>
        <dbReference type="EC" id="1.16.3.2"/>
    </reaction>
</comment>
<dbReference type="Proteomes" id="UP000190625">
    <property type="component" value="Unassembled WGS sequence"/>
</dbReference>
<dbReference type="RefSeq" id="WP_078808862.1">
    <property type="nucleotide sequence ID" value="NZ_FUWM01000004.1"/>
</dbReference>
<dbReference type="GO" id="GO:0004322">
    <property type="term" value="F:ferroxidase activity"/>
    <property type="evidence" value="ECO:0007669"/>
    <property type="project" value="TreeGrafter"/>
</dbReference>
<dbReference type="GO" id="GO:0005829">
    <property type="term" value="C:cytosol"/>
    <property type="evidence" value="ECO:0007669"/>
    <property type="project" value="TreeGrafter"/>
</dbReference>
<feature type="binding site" evidence="8">
    <location>
        <position position="94"/>
    </location>
    <ligand>
        <name>Fe cation</name>
        <dbReference type="ChEBI" id="CHEBI:24875"/>
        <label>1</label>
    </ligand>
</feature>
<evidence type="ECO:0000256" key="2">
    <source>
        <dbReference type="ARBA" id="ARBA00006950"/>
    </source>
</evidence>
<comment type="similarity">
    <text evidence="2 9">Belongs to the ferritin family. Prokaryotic subfamily.</text>
</comment>
<dbReference type="EMBL" id="FUWM01000004">
    <property type="protein sequence ID" value="SJZ32541.1"/>
    <property type="molecule type" value="Genomic_DNA"/>
</dbReference>
<dbReference type="InterPro" id="IPR009040">
    <property type="entry name" value="Ferritin-like_diiron"/>
</dbReference>
<dbReference type="GO" id="GO:0008198">
    <property type="term" value="F:ferrous iron binding"/>
    <property type="evidence" value="ECO:0007669"/>
    <property type="project" value="TreeGrafter"/>
</dbReference>
<evidence type="ECO:0000256" key="4">
    <source>
        <dbReference type="ARBA" id="ARBA00022723"/>
    </source>
</evidence>
<evidence type="ECO:0000256" key="7">
    <source>
        <dbReference type="ARBA" id="ARBA00048035"/>
    </source>
</evidence>
<feature type="binding site" evidence="8">
    <location>
        <position position="127"/>
    </location>
    <ligand>
        <name>Fe cation</name>
        <dbReference type="ChEBI" id="CHEBI:24875"/>
        <label>1</label>
    </ligand>
</feature>
<dbReference type="CDD" id="cd01055">
    <property type="entry name" value="Nonheme_Ferritin"/>
    <property type="match status" value="1"/>
</dbReference>
<evidence type="ECO:0000259" key="10">
    <source>
        <dbReference type="PROSITE" id="PS50905"/>
    </source>
</evidence>
<dbReference type="GO" id="GO:0008199">
    <property type="term" value="F:ferric iron binding"/>
    <property type="evidence" value="ECO:0007669"/>
    <property type="project" value="InterPro"/>
</dbReference>
<evidence type="ECO:0000313" key="11">
    <source>
        <dbReference type="EMBL" id="SJZ32541.1"/>
    </source>
</evidence>
<dbReference type="PANTHER" id="PTHR11431">
    <property type="entry name" value="FERRITIN"/>
    <property type="match status" value="1"/>
</dbReference>
<evidence type="ECO:0000256" key="6">
    <source>
        <dbReference type="ARBA" id="ARBA00023004"/>
    </source>
</evidence>
<evidence type="ECO:0000256" key="8">
    <source>
        <dbReference type="PIRSR" id="PIRSR601519-1"/>
    </source>
</evidence>
<dbReference type="STRING" id="142842.SAMN02745118_00336"/>
<comment type="function">
    <text evidence="1 9">Iron-storage protein.</text>
</comment>
<dbReference type="InterPro" id="IPR012347">
    <property type="entry name" value="Ferritin-like"/>
</dbReference>
<proteinExistence type="inferred from homology"/>
<feature type="binding site" evidence="8">
    <location>
        <position position="17"/>
    </location>
    <ligand>
        <name>Fe cation</name>
        <dbReference type="ChEBI" id="CHEBI:24875"/>
        <label>1</label>
    </ligand>
</feature>
<keyword evidence="6 8" id="KW-0408">Iron</keyword>
<feature type="binding site" evidence="8">
    <location>
        <position position="50"/>
    </location>
    <ligand>
        <name>Fe cation</name>
        <dbReference type="ChEBI" id="CHEBI:24875"/>
        <label>1</label>
    </ligand>
</feature>
<comment type="subcellular location">
    <subcellularLocation>
        <location evidence="9">Cytoplasm</location>
    </subcellularLocation>
</comment>
<evidence type="ECO:0000256" key="1">
    <source>
        <dbReference type="ARBA" id="ARBA00002485"/>
    </source>
</evidence>
<protein>
    <recommendedName>
        <fullName evidence="9">Ferritin</fullName>
        <ecNumber evidence="9">1.16.3.2</ecNumber>
    </recommendedName>
</protein>
<dbReference type="AlphaFoldDB" id="A0A1T4JQX0"/>
<organism evidence="11 12">
    <name type="scientific">Selenihalanaerobacter shriftii</name>
    <dbReference type="NCBI Taxonomy" id="142842"/>
    <lineage>
        <taxon>Bacteria</taxon>
        <taxon>Bacillati</taxon>
        <taxon>Bacillota</taxon>
        <taxon>Clostridia</taxon>
        <taxon>Halanaerobiales</taxon>
        <taxon>Halobacteroidaceae</taxon>
        <taxon>Selenihalanaerobacter</taxon>
    </lineage>
</organism>
<accession>A0A1T4JQX0</accession>
<dbReference type="PROSITE" id="PS50905">
    <property type="entry name" value="FERRITIN_LIKE"/>
    <property type="match status" value="1"/>
</dbReference>
<keyword evidence="9" id="KW-0963">Cytoplasm</keyword>
<dbReference type="Pfam" id="PF00210">
    <property type="entry name" value="Ferritin"/>
    <property type="match status" value="1"/>
</dbReference>
<keyword evidence="5" id="KW-0560">Oxidoreductase</keyword>
<dbReference type="GO" id="GO:0006826">
    <property type="term" value="P:iron ion transport"/>
    <property type="evidence" value="ECO:0007669"/>
    <property type="project" value="InterPro"/>
</dbReference>
<dbReference type="FunFam" id="1.20.1260.10:FF:000001">
    <property type="entry name" value="Non-heme ferritin"/>
    <property type="match status" value="1"/>
</dbReference>
<evidence type="ECO:0000313" key="12">
    <source>
        <dbReference type="Proteomes" id="UP000190625"/>
    </source>
</evidence>
<evidence type="ECO:0000256" key="5">
    <source>
        <dbReference type="ARBA" id="ARBA00023002"/>
    </source>
</evidence>
<sequence>MLSKKLVDELNEQLKYEFYSSHYYIALAAYFRKEDLDGIAHFFLEQAKEERFHAMKYFDFIDKIGEEIQIRTFEQPKGKFESIEEAFKAVVDHEEYMTERIYKMIKCAQNEHEYATASFLKWFVDEQVEEEHKAKNLLKKVQRIVEDSQGLLMLDNELSKRRFTPPKGTKI</sequence>
<keyword evidence="4 8" id="KW-0479">Metal-binding</keyword>
<dbReference type="GO" id="GO:0042802">
    <property type="term" value="F:identical protein binding"/>
    <property type="evidence" value="ECO:0007669"/>
    <property type="project" value="UniProtKB-ARBA"/>
</dbReference>
<dbReference type="InterPro" id="IPR009078">
    <property type="entry name" value="Ferritin-like_SF"/>
</dbReference>
<dbReference type="InterPro" id="IPR008331">
    <property type="entry name" value="Ferritin_DPS_dom"/>
</dbReference>
<feature type="binding site" evidence="8">
    <location>
        <position position="53"/>
    </location>
    <ligand>
        <name>Fe cation</name>
        <dbReference type="ChEBI" id="CHEBI:24875"/>
        <label>1</label>
    </ligand>
</feature>
<gene>
    <name evidence="11" type="ORF">SAMN02745118_00336</name>
</gene>
<dbReference type="EC" id="1.16.3.2" evidence="9"/>
<keyword evidence="12" id="KW-1185">Reference proteome</keyword>
<dbReference type="InterPro" id="IPR041719">
    <property type="entry name" value="Ferritin_prok"/>
</dbReference>
<reference evidence="12" key="1">
    <citation type="submission" date="2017-02" db="EMBL/GenBank/DDBJ databases">
        <authorList>
            <person name="Varghese N."/>
            <person name="Submissions S."/>
        </authorList>
    </citation>
    <scope>NUCLEOTIDE SEQUENCE [LARGE SCALE GENOMIC DNA]</scope>
    <source>
        <strain evidence="12">ATCC BAA-73</strain>
    </source>
</reference>
<keyword evidence="3 9" id="KW-0409">Iron storage</keyword>
<evidence type="ECO:0000256" key="3">
    <source>
        <dbReference type="ARBA" id="ARBA00022434"/>
    </source>
</evidence>
<dbReference type="OrthoDB" id="9801481at2"/>
<name>A0A1T4JQX0_9FIRM</name>
<dbReference type="Gene3D" id="1.20.1260.10">
    <property type="match status" value="1"/>
</dbReference>
<dbReference type="SUPFAM" id="SSF47240">
    <property type="entry name" value="Ferritin-like"/>
    <property type="match status" value="1"/>
</dbReference>
<evidence type="ECO:0000256" key="9">
    <source>
        <dbReference type="RuleBase" id="RU361145"/>
    </source>
</evidence>